<evidence type="ECO:0000256" key="2">
    <source>
        <dbReference type="ARBA" id="ARBA00022741"/>
    </source>
</evidence>
<dbReference type="RefSeq" id="WP_244875867.1">
    <property type="nucleotide sequence ID" value="NZ_BAAATW010000003.1"/>
</dbReference>
<dbReference type="GO" id="GO:0005524">
    <property type="term" value="F:ATP binding"/>
    <property type="evidence" value="ECO:0007669"/>
    <property type="project" value="UniProtKB-KW"/>
</dbReference>
<proteinExistence type="predicted"/>
<keyword evidence="6" id="KW-1185">Reference proteome</keyword>
<evidence type="ECO:0000259" key="4">
    <source>
        <dbReference type="Pfam" id="PF08352"/>
    </source>
</evidence>
<accession>A0A919SEY2</accession>
<dbReference type="Gene3D" id="3.40.50.300">
    <property type="entry name" value="P-loop containing nucleotide triphosphate hydrolases"/>
    <property type="match status" value="1"/>
</dbReference>
<evidence type="ECO:0000313" key="5">
    <source>
        <dbReference type="EMBL" id="GIM70550.1"/>
    </source>
</evidence>
<feature type="domain" description="Oligopeptide/dipeptide ABC transporter C-terminal" evidence="4">
    <location>
        <begin position="73"/>
        <end position="127"/>
    </location>
</feature>
<dbReference type="InterPro" id="IPR027417">
    <property type="entry name" value="P-loop_NTPase"/>
</dbReference>
<dbReference type="InterPro" id="IPR013563">
    <property type="entry name" value="Oligopep_ABC_C"/>
</dbReference>
<dbReference type="EMBL" id="BOQP01000008">
    <property type="protein sequence ID" value="GIM70550.1"/>
    <property type="molecule type" value="Genomic_DNA"/>
</dbReference>
<evidence type="ECO:0000313" key="6">
    <source>
        <dbReference type="Proteomes" id="UP000680865"/>
    </source>
</evidence>
<gene>
    <name evidence="5" type="ORF">Aco04nite_20850</name>
</gene>
<comment type="caution">
    <text evidence="5">The sequence shown here is derived from an EMBL/GenBank/DDBJ whole genome shotgun (WGS) entry which is preliminary data.</text>
</comment>
<dbReference type="Pfam" id="PF08352">
    <property type="entry name" value="oligo_HPY"/>
    <property type="match status" value="1"/>
</dbReference>
<keyword evidence="3" id="KW-0067">ATP-binding</keyword>
<keyword evidence="1" id="KW-0813">Transport</keyword>
<evidence type="ECO:0000256" key="3">
    <source>
        <dbReference type="ARBA" id="ARBA00022840"/>
    </source>
</evidence>
<name>A0A919SEY2_9ACTN</name>
<keyword evidence="2" id="KW-0547">Nucleotide-binding</keyword>
<evidence type="ECO:0000256" key="1">
    <source>
        <dbReference type="ARBA" id="ARBA00022448"/>
    </source>
</evidence>
<dbReference type="Proteomes" id="UP000680865">
    <property type="component" value="Unassembled WGS sequence"/>
</dbReference>
<reference evidence="5" key="1">
    <citation type="submission" date="2021-03" db="EMBL/GenBank/DDBJ databases">
        <title>Whole genome shotgun sequence of Actinoplanes consettensis NBRC 14913.</title>
        <authorList>
            <person name="Komaki H."/>
            <person name="Tamura T."/>
        </authorList>
    </citation>
    <scope>NUCLEOTIDE SEQUENCE</scope>
    <source>
        <strain evidence="5">NBRC 14913</strain>
    </source>
</reference>
<dbReference type="AlphaFoldDB" id="A0A919SEY2"/>
<protein>
    <recommendedName>
        <fullName evidence="4">Oligopeptide/dipeptide ABC transporter C-terminal domain-containing protein</fullName>
    </recommendedName>
</protein>
<sequence length="163" mass="17419">MCFLPALGVDLVELGELFGVVGFGGGPGDQGVDGRGADPRGPAHAQRFQYELSEGQRPAIADLASAMYLWRIVEIGDAEAVFGTPRHPYTKALLRVPDLAVERDRERILLIGDPLSAGSRPAGCPLYAGLSGPDRKLCEDRDPALTGDNRRRTACHHAGVSMI</sequence>
<dbReference type="GO" id="GO:0015833">
    <property type="term" value="P:peptide transport"/>
    <property type="evidence" value="ECO:0007669"/>
    <property type="project" value="InterPro"/>
</dbReference>
<dbReference type="NCBIfam" id="TIGR01727">
    <property type="entry name" value="oligo_HPY"/>
    <property type="match status" value="1"/>
</dbReference>
<organism evidence="5 6">
    <name type="scientific">Winogradskya consettensis</name>
    <dbReference type="NCBI Taxonomy" id="113560"/>
    <lineage>
        <taxon>Bacteria</taxon>
        <taxon>Bacillati</taxon>
        <taxon>Actinomycetota</taxon>
        <taxon>Actinomycetes</taxon>
        <taxon>Micromonosporales</taxon>
        <taxon>Micromonosporaceae</taxon>
        <taxon>Winogradskya</taxon>
    </lineage>
</organism>